<dbReference type="PANTHER" id="PTHR43245">
    <property type="entry name" value="BIFUNCTIONAL POLYMYXIN RESISTANCE PROTEIN ARNA"/>
    <property type="match status" value="1"/>
</dbReference>
<sequence length="274" mass="30118">MNPKFIVTGGGGFLGKALSLRLKSLGLEVHSISRNPYPELLEAGIVHHQADLSDDLRGLRSVFEGASALFHTAAKVDMWGLYEDFYRANVQATKNLLEMCKETKLSKFIYTSSPSVIANGNDLCGVDESMPYPEHFEALYPATKAMAEKEVLLANGRGGLRTIALRPHLIFGPGDTNLMPTIIERARSGRLIQVGDGTNKVDFTYIEDCVEAHIKAADALDKNPQAGGRAYFISQGEPIKMWDWINEVLTRSGLPPLSRKISFKLAYFIGGLSE</sequence>
<dbReference type="InterPro" id="IPR036291">
    <property type="entry name" value="NAD(P)-bd_dom_sf"/>
</dbReference>
<dbReference type="Proteomes" id="UP000524246">
    <property type="component" value="Unassembled WGS sequence"/>
</dbReference>
<evidence type="ECO:0000313" key="5">
    <source>
        <dbReference type="Proteomes" id="UP000524246"/>
    </source>
</evidence>
<evidence type="ECO:0000259" key="3">
    <source>
        <dbReference type="Pfam" id="PF01073"/>
    </source>
</evidence>
<name>A0A7X9FQX6_9DELT</name>
<dbReference type="GO" id="GO:0006694">
    <property type="term" value="P:steroid biosynthetic process"/>
    <property type="evidence" value="ECO:0007669"/>
    <property type="project" value="InterPro"/>
</dbReference>
<evidence type="ECO:0000256" key="2">
    <source>
        <dbReference type="ARBA" id="ARBA00023002"/>
    </source>
</evidence>
<keyword evidence="2" id="KW-0560">Oxidoreductase</keyword>
<dbReference type="Pfam" id="PF01073">
    <property type="entry name" value="3Beta_HSD"/>
    <property type="match status" value="1"/>
</dbReference>
<proteinExistence type="inferred from homology"/>
<evidence type="ECO:0000313" key="4">
    <source>
        <dbReference type="EMBL" id="NMC62645.1"/>
    </source>
</evidence>
<comment type="similarity">
    <text evidence="1">Belongs to the 3-beta-HSD family.</text>
</comment>
<dbReference type="AlphaFoldDB" id="A0A7X9FQX6"/>
<dbReference type="InterPro" id="IPR002225">
    <property type="entry name" value="3Beta_OHSteriod_DH/Estase"/>
</dbReference>
<feature type="domain" description="3-beta hydroxysteroid dehydrogenase/isomerase" evidence="3">
    <location>
        <begin position="6"/>
        <end position="256"/>
    </location>
</feature>
<dbReference type="InterPro" id="IPR050177">
    <property type="entry name" value="Lipid_A_modif_metabolic_enz"/>
</dbReference>
<dbReference type="EMBL" id="JAAZON010000239">
    <property type="protein sequence ID" value="NMC62645.1"/>
    <property type="molecule type" value="Genomic_DNA"/>
</dbReference>
<dbReference type="SUPFAM" id="SSF51735">
    <property type="entry name" value="NAD(P)-binding Rossmann-fold domains"/>
    <property type="match status" value="1"/>
</dbReference>
<organism evidence="4 5">
    <name type="scientific">SAR324 cluster bacterium</name>
    <dbReference type="NCBI Taxonomy" id="2024889"/>
    <lineage>
        <taxon>Bacteria</taxon>
        <taxon>Deltaproteobacteria</taxon>
        <taxon>SAR324 cluster</taxon>
    </lineage>
</organism>
<gene>
    <name evidence="4" type="ORF">GYA55_05685</name>
</gene>
<dbReference type="Gene3D" id="3.40.50.720">
    <property type="entry name" value="NAD(P)-binding Rossmann-like Domain"/>
    <property type="match status" value="1"/>
</dbReference>
<comment type="caution">
    <text evidence="4">The sequence shown here is derived from an EMBL/GenBank/DDBJ whole genome shotgun (WGS) entry which is preliminary data.</text>
</comment>
<accession>A0A7X9FQX6</accession>
<feature type="non-terminal residue" evidence="4">
    <location>
        <position position="274"/>
    </location>
</feature>
<evidence type="ECO:0000256" key="1">
    <source>
        <dbReference type="ARBA" id="ARBA00009219"/>
    </source>
</evidence>
<protein>
    <submittedName>
        <fullName evidence="4">NAD-dependent epimerase/dehydratase family protein</fullName>
    </submittedName>
</protein>
<dbReference type="GO" id="GO:0016616">
    <property type="term" value="F:oxidoreductase activity, acting on the CH-OH group of donors, NAD or NADP as acceptor"/>
    <property type="evidence" value="ECO:0007669"/>
    <property type="project" value="InterPro"/>
</dbReference>
<reference evidence="4 5" key="1">
    <citation type="journal article" date="2020" name="Biotechnol. Biofuels">
        <title>New insights from the biogas microbiome by comprehensive genome-resolved metagenomics of nearly 1600 species originating from multiple anaerobic digesters.</title>
        <authorList>
            <person name="Campanaro S."/>
            <person name="Treu L."/>
            <person name="Rodriguez-R L.M."/>
            <person name="Kovalovszki A."/>
            <person name="Ziels R.M."/>
            <person name="Maus I."/>
            <person name="Zhu X."/>
            <person name="Kougias P.G."/>
            <person name="Basile A."/>
            <person name="Luo G."/>
            <person name="Schluter A."/>
            <person name="Konstantinidis K.T."/>
            <person name="Angelidaki I."/>
        </authorList>
    </citation>
    <scope>NUCLEOTIDE SEQUENCE [LARGE SCALE GENOMIC DNA]</scope>
    <source>
        <strain evidence="4">AS27yjCOA_65</strain>
    </source>
</reference>
<dbReference type="PANTHER" id="PTHR43245:SF51">
    <property type="entry name" value="SHORT CHAIN DEHYDROGENASE_REDUCTASE FAMILY 42E, MEMBER 2"/>
    <property type="match status" value="1"/>
</dbReference>